<reference evidence="2" key="1">
    <citation type="submission" date="2021-03" db="EMBL/GenBank/DDBJ databases">
        <authorList>
            <person name="Bekaert M."/>
        </authorList>
    </citation>
    <scope>NUCLEOTIDE SEQUENCE</scope>
</reference>
<gene>
    <name evidence="2" type="ORF">MEDL_12757</name>
</gene>
<proteinExistence type="predicted"/>
<dbReference type="Proteomes" id="UP000683360">
    <property type="component" value="Unassembled WGS sequence"/>
</dbReference>
<evidence type="ECO:0000256" key="1">
    <source>
        <dbReference type="SAM" id="MobiDB-lite"/>
    </source>
</evidence>
<organism evidence="2 3">
    <name type="scientific">Mytilus edulis</name>
    <name type="common">Blue mussel</name>
    <dbReference type="NCBI Taxonomy" id="6550"/>
    <lineage>
        <taxon>Eukaryota</taxon>
        <taxon>Metazoa</taxon>
        <taxon>Spiralia</taxon>
        <taxon>Lophotrochozoa</taxon>
        <taxon>Mollusca</taxon>
        <taxon>Bivalvia</taxon>
        <taxon>Autobranchia</taxon>
        <taxon>Pteriomorphia</taxon>
        <taxon>Mytilida</taxon>
        <taxon>Mytiloidea</taxon>
        <taxon>Mytilidae</taxon>
        <taxon>Mytilinae</taxon>
        <taxon>Mytilus</taxon>
    </lineage>
</organism>
<keyword evidence="3" id="KW-1185">Reference proteome</keyword>
<evidence type="ECO:0000313" key="2">
    <source>
        <dbReference type="EMBL" id="CAG2197966.1"/>
    </source>
</evidence>
<dbReference type="AlphaFoldDB" id="A0A8S3QSY1"/>
<accession>A0A8S3QSY1</accession>
<feature type="compositionally biased region" description="Polar residues" evidence="1">
    <location>
        <begin position="20"/>
        <end position="37"/>
    </location>
</feature>
<dbReference type="OrthoDB" id="6077641at2759"/>
<name>A0A8S3QSY1_MYTED</name>
<feature type="compositionally biased region" description="Acidic residues" evidence="1">
    <location>
        <begin position="38"/>
        <end position="48"/>
    </location>
</feature>
<feature type="region of interest" description="Disordered" evidence="1">
    <location>
        <begin position="1"/>
        <end position="50"/>
    </location>
</feature>
<sequence>MKTKSIFGNSDLFDAEEDSNSGARNSGEDTASDSNNEGGDDEGFDETAMDPKLLKKLKMGASKKATMSKKKVEQEDKLKLHSETQRLIRERSILFYDLGYHSFQVTHDISERINQITMNYYGGPGAEKEWYPPGGYYPGASYGLQQQAALAHGHPQAAGMTPGLAQHPGLAPGHGQQTTVPSYGTPVSSHSYTGYTGMAPGQSIYTTTGYSIPQGYPSAMNGSAGLTSMGAFYSTPHMSALPYSTLQPIPQATPSIPSVASLPSVPAVPHIPSIQQTQSGYPASHRQHQLSSAYLSEQAAKQAGYPIGSNPMMHPGMSSASVPGMPHGYPAGGAVPGMGYPNPSLTTPTQECLVSEWHLIQASHMDQDTEHADSSKGLL</sequence>
<evidence type="ECO:0000313" key="3">
    <source>
        <dbReference type="Proteomes" id="UP000683360"/>
    </source>
</evidence>
<dbReference type="EMBL" id="CAJPWZ010000658">
    <property type="protein sequence ID" value="CAG2197966.1"/>
    <property type="molecule type" value="Genomic_DNA"/>
</dbReference>
<comment type="caution">
    <text evidence="2">The sequence shown here is derived from an EMBL/GenBank/DDBJ whole genome shotgun (WGS) entry which is preliminary data.</text>
</comment>
<protein>
    <submittedName>
        <fullName evidence="2">Uncharacterized protein</fullName>
    </submittedName>
</protein>